<evidence type="ECO:0000313" key="2">
    <source>
        <dbReference type="Proteomes" id="UP000245626"/>
    </source>
</evidence>
<protein>
    <submittedName>
        <fullName evidence="1">Uncharacterized protein</fullName>
    </submittedName>
</protein>
<accession>A0ACD0P6L3</accession>
<keyword evidence="2" id="KW-1185">Reference proteome</keyword>
<gene>
    <name evidence="1" type="ORF">IE53DRAFT_383837</name>
</gene>
<name>A0ACD0P6L3_9BASI</name>
<sequence length="310" mass="33761">MSSPKPTSWSRLIRFIATEDSKEHYGQPLDGDQDVGLCYSSGKVIKVRKLIGNGPLDPLSKLSEDQVLTVKQLLSPLSPNEVGAIRALGANYAQGDEDLREAKSKRPIIPILFHKPPKALSGPGQPILVPKLVENEADYEVELVVVISKDCKDVPPERALDYVLGYTLSNDVSARKRMFSVHQWGLGKGFDGWLPIGPVLVSSSHRQGLRDPDNVDLRTKINGEVVQDGNTSRMLWACAETISELSKGTTLEAGSIISMGTPPGEGFKKDPPRFLQDGDVCELWGGNGIGTLINPVRFQSRVGSPSRARL</sequence>
<dbReference type="Proteomes" id="UP000245626">
    <property type="component" value="Unassembled WGS sequence"/>
</dbReference>
<organism evidence="1 2">
    <name type="scientific">Violaceomyces palustris</name>
    <dbReference type="NCBI Taxonomy" id="1673888"/>
    <lineage>
        <taxon>Eukaryota</taxon>
        <taxon>Fungi</taxon>
        <taxon>Dikarya</taxon>
        <taxon>Basidiomycota</taxon>
        <taxon>Ustilaginomycotina</taxon>
        <taxon>Ustilaginomycetes</taxon>
        <taxon>Violaceomycetales</taxon>
        <taxon>Violaceomycetaceae</taxon>
        <taxon>Violaceomyces</taxon>
    </lineage>
</organism>
<evidence type="ECO:0000313" key="1">
    <source>
        <dbReference type="EMBL" id="PWN53626.1"/>
    </source>
</evidence>
<reference evidence="1 2" key="1">
    <citation type="journal article" date="2018" name="Mol. Biol. Evol.">
        <title>Broad Genomic Sampling Reveals a Smut Pathogenic Ancestry of the Fungal Clade Ustilaginomycotina.</title>
        <authorList>
            <person name="Kijpornyongpan T."/>
            <person name="Mondo S.J."/>
            <person name="Barry K."/>
            <person name="Sandor L."/>
            <person name="Lee J."/>
            <person name="Lipzen A."/>
            <person name="Pangilinan J."/>
            <person name="LaButti K."/>
            <person name="Hainaut M."/>
            <person name="Henrissat B."/>
            <person name="Grigoriev I.V."/>
            <person name="Spatafora J.W."/>
            <person name="Aime M.C."/>
        </authorList>
    </citation>
    <scope>NUCLEOTIDE SEQUENCE [LARGE SCALE GENOMIC DNA]</scope>
    <source>
        <strain evidence="1 2">SA 807</strain>
    </source>
</reference>
<proteinExistence type="predicted"/>
<dbReference type="EMBL" id="KZ819716">
    <property type="protein sequence ID" value="PWN53626.1"/>
    <property type="molecule type" value="Genomic_DNA"/>
</dbReference>